<keyword evidence="2" id="KW-1185">Reference proteome</keyword>
<organism evidence="1 2">
    <name type="scientific">Saccharibacillus brassicae</name>
    <dbReference type="NCBI Taxonomy" id="2583377"/>
    <lineage>
        <taxon>Bacteria</taxon>
        <taxon>Bacillati</taxon>
        <taxon>Bacillota</taxon>
        <taxon>Bacilli</taxon>
        <taxon>Bacillales</taxon>
        <taxon>Paenibacillaceae</taxon>
        <taxon>Saccharibacillus</taxon>
    </lineage>
</organism>
<sequence length="153" mass="17678">MIREQFEQFLGKARQELENKQQKFIAESDVSGYKEYWIDIPGSRLEFIEGQQAKISYEAICIGSWSQAKGSWMWAWAHDSFPEPVRRQSARLRELYEITGSPVFAEKEVPCNEPGALELTAMSIHHLDAIGMYRIPGEQAYLYVAVMRKIESQ</sequence>
<evidence type="ECO:0000313" key="1">
    <source>
        <dbReference type="EMBL" id="QDH23103.1"/>
    </source>
</evidence>
<dbReference type="EMBL" id="CP041217">
    <property type="protein sequence ID" value="QDH23103.1"/>
    <property type="molecule type" value="Genomic_DNA"/>
</dbReference>
<dbReference type="Proteomes" id="UP000316968">
    <property type="component" value="Chromosome"/>
</dbReference>
<dbReference type="InterPro" id="IPR049249">
    <property type="entry name" value="DUF6882"/>
</dbReference>
<reference evidence="1 2" key="1">
    <citation type="submission" date="2019-06" db="EMBL/GenBank/DDBJ databases">
        <title>Saccharibacillus brassicae sp. nov., an endophytic bacterium isolated from Chinese cabbage seeds (Brassica pekinensis).</title>
        <authorList>
            <person name="Jiang L."/>
            <person name="Lee J."/>
            <person name="Kim S.W."/>
        </authorList>
    </citation>
    <scope>NUCLEOTIDE SEQUENCE [LARGE SCALE GENOMIC DNA]</scope>
    <source>
        <strain evidence="2">KCTC 43072 / ATSA2</strain>
    </source>
</reference>
<protein>
    <submittedName>
        <fullName evidence="1">Uncharacterized protein</fullName>
    </submittedName>
</protein>
<dbReference type="Pfam" id="PF21813">
    <property type="entry name" value="DUF6882"/>
    <property type="match status" value="1"/>
</dbReference>
<accession>A0A4Y6UZE2</accession>
<dbReference type="AlphaFoldDB" id="A0A4Y6UZE2"/>
<dbReference type="OrthoDB" id="7859927at2"/>
<name>A0A4Y6UZE2_SACBS</name>
<evidence type="ECO:0000313" key="2">
    <source>
        <dbReference type="Proteomes" id="UP000316968"/>
    </source>
</evidence>
<dbReference type="RefSeq" id="WP_141449640.1">
    <property type="nucleotide sequence ID" value="NZ_CP041217.1"/>
</dbReference>
<gene>
    <name evidence="1" type="ORF">FFV09_20940</name>
</gene>
<proteinExistence type="predicted"/>
<dbReference type="KEGG" id="saca:FFV09_20940"/>